<accession>A0A919DN43</accession>
<evidence type="ECO:0000313" key="3">
    <source>
        <dbReference type="EMBL" id="GHE58893.1"/>
    </source>
</evidence>
<dbReference type="InterPro" id="IPR052519">
    <property type="entry name" value="Euk-type_GlcNAc_Kinase"/>
</dbReference>
<dbReference type="Pfam" id="PF01869">
    <property type="entry name" value="BcrAD_BadFG"/>
    <property type="match status" value="1"/>
</dbReference>
<evidence type="ECO:0000259" key="2">
    <source>
        <dbReference type="Pfam" id="PF01869"/>
    </source>
</evidence>
<evidence type="ECO:0000313" key="4">
    <source>
        <dbReference type="Proteomes" id="UP000641386"/>
    </source>
</evidence>
<feature type="region of interest" description="Disordered" evidence="1">
    <location>
        <begin position="306"/>
        <end position="333"/>
    </location>
</feature>
<protein>
    <recommendedName>
        <fullName evidence="2">ATPase BadF/BadG/BcrA/BcrD type domain-containing protein</fullName>
    </recommendedName>
</protein>
<dbReference type="RefSeq" id="WP_189896771.1">
    <property type="nucleotide sequence ID" value="NZ_BNBC01000003.1"/>
</dbReference>
<gene>
    <name evidence="3" type="ORF">GCM10014715_10100</name>
</gene>
<dbReference type="SUPFAM" id="SSF53067">
    <property type="entry name" value="Actin-like ATPase domain"/>
    <property type="match status" value="2"/>
</dbReference>
<sequence length="333" mass="32914">MTAAVAVDLGKTGCRAVLWHDGTGPARDIHDVPGAPGLAADNGVAMARDAVRAAVLPLLEGQPQLRLAALCVGAAGAASAPEAARELAGLLLHDLPADEVAVTSDAVTAHAGALGGRTGVVLAIGTGSVAVGIGDHGSYARVDGWGPWLGDEGSGAWIGAAGLRAALRAHDGRGPDTALLAAAVERFGDPDRLPSAVGRDGNPARTAASFAPDVARAAAAGDAAAAAIIQDAATALGEAVVAAARRIGGDALPVTITGGLTGLGEPLLDPLRSALAASPRPLHLRPPLGDPLDGARLLALNTSAPHEPHVVRLRRTTTPSPVPTRPANPSAIA</sequence>
<dbReference type="InterPro" id="IPR002731">
    <property type="entry name" value="ATPase_BadF"/>
</dbReference>
<reference evidence="3" key="2">
    <citation type="submission" date="2020-09" db="EMBL/GenBank/DDBJ databases">
        <authorList>
            <person name="Sun Q."/>
            <person name="Ohkuma M."/>
        </authorList>
    </citation>
    <scope>NUCLEOTIDE SEQUENCE</scope>
    <source>
        <strain evidence="3">JCM 3302</strain>
    </source>
</reference>
<reference evidence="3" key="1">
    <citation type="journal article" date="2014" name="Int. J. Syst. Evol. Microbiol.">
        <title>Complete genome sequence of Corynebacterium casei LMG S-19264T (=DSM 44701T), isolated from a smear-ripened cheese.</title>
        <authorList>
            <consortium name="US DOE Joint Genome Institute (JGI-PGF)"/>
            <person name="Walter F."/>
            <person name="Albersmeier A."/>
            <person name="Kalinowski J."/>
            <person name="Ruckert C."/>
        </authorList>
    </citation>
    <scope>NUCLEOTIDE SEQUENCE</scope>
    <source>
        <strain evidence="3">JCM 3302</strain>
    </source>
</reference>
<proteinExistence type="predicted"/>
<dbReference type="PANTHER" id="PTHR43190">
    <property type="entry name" value="N-ACETYL-D-GLUCOSAMINE KINASE"/>
    <property type="match status" value="1"/>
</dbReference>
<comment type="caution">
    <text evidence="3">The sequence shown here is derived from an EMBL/GenBank/DDBJ whole genome shotgun (WGS) entry which is preliminary data.</text>
</comment>
<keyword evidence="4" id="KW-1185">Reference proteome</keyword>
<dbReference type="AlphaFoldDB" id="A0A919DN43"/>
<dbReference type="EMBL" id="BNBC01000003">
    <property type="protein sequence ID" value="GHE58893.1"/>
    <property type="molecule type" value="Genomic_DNA"/>
</dbReference>
<organism evidence="3 4">
    <name type="scientific">Streptomyces spiralis</name>
    <dbReference type="NCBI Taxonomy" id="66376"/>
    <lineage>
        <taxon>Bacteria</taxon>
        <taxon>Bacillati</taxon>
        <taxon>Actinomycetota</taxon>
        <taxon>Actinomycetes</taxon>
        <taxon>Kitasatosporales</taxon>
        <taxon>Streptomycetaceae</taxon>
        <taxon>Streptomyces</taxon>
    </lineage>
</organism>
<dbReference type="InterPro" id="IPR043129">
    <property type="entry name" value="ATPase_NBD"/>
</dbReference>
<dbReference type="PANTHER" id="PTHR43190:SF3">
    <property type="entry name" value="N-ACETYL-D-GLUCOSAMINE KINASE"/>
    <property type="match status" value="1"/>
</dbReference>
<name>A0A919DN43_9ACTN</name>
<dbReference type="Gene3D" id="3.30.420.40">
    <property type="match status" value="2"/>
</dbReference>
<feature type="domain" description="ATPase BadF/BadG/BcrA/BcrD type" evidence="2">
    <location>
        <begin position="7"/>
        <end position="261"/>
    </location>
</feature>
<evidence type="ECO:0000256" key="1">
    <source>
        <dbReference type="SAM" id="MobiDB-lite"/>
    </source>
</evidence>
<dbReference type="Proteomes" id="UP000641386">
    <property type="component" value="Unassembled WGS sequence"/>
</dbReference>